<accession>C0FXU4</accession>
<dbReference type="Proteomes" id="UP000003561">
    <property type="component" value="Unassembled WGS sequence"/>
</dbReference>
<comment type="caution">
    <text evidence="1">The sequence shown here is derived from an EMBL/GenBank/DDBJ whole genome shotgun (WGS) entry which is preliminary data.</text>
</comment>
<evidence type="ECO:0000313" key="1">
    <source>
        <dbReference type="EMBL" id="EEG92528.1"/>
    </source>
</evidence>
<name>C0FXU4_9FIRM</name>
<sequence>MFVCQEINNFFSFLYFFYELYIYRNPKEWYDIRYKRNSNDKNFC</sequence>
<dbReference type="EMBL" id="ACFY01000152">
    <property type="protein sequence ID" value="EEG92528.1"/>
    <property type="molecule type" value="Genomic_DNA"/>
</dbReference>
<protein>
    <submittedName>
        <fullName evidence="1">Uncharacterized protein</fullName>
    </submittedName>
</protein>
<reference evidence="1 2" key="2">
    <citation type="submission" date="2009-03" db="EMBL/GenBank/DDBJ databases">
        <title>Draft genome sequence of Roseburia inulinivorans (DSM 16841).</title>
        <authorList>
            <person name="Sudarsanam P."/>
            <person name="Ley R."/>
            <person name="Guruge J."/>
            <person name="Turnbaugh P.J."/>
            <person name="Mahowald M."/>
            <person name="Liep D."/>
            <person name="Gordon J."/>
        </authorList>
    </citation>
    <scope>NUCLEOTIDE SEQUENCE [LARGE SCALE GENOMIC DNA]</scope>
    <source>
        <strain evidence="1 2">DSM 16841</strain>
    </source>
</reference>
<proteinExistence type="predicted"/>
<gene>
    <name evidence="1" type="ORF">ROSEINA2194_03583</name>
</gene>
<dbReference type="AlphaFoldDB" id="C0FXU4"/>
<evidence type="ECO:0000313" key="2">
    <source>
        <dbReference type="Proteomes" id="UP000003561"/>
    </source>
</evidence>
<organism evidence="1 2">
    <name type="scientific">Roseburia inulinivorans DSM 16841</name>
    <dbReference type="NCBI Taxonomy" id="622312"/>
    <lineage>
        <taxon>Bacteria</taxon>
        <taxon>Bacillati</taxon>
        <taxon>Bacillota</taxon>
        <taxon>Clostridia</taxon>
        <taxon>Lachnospirales</taxon>
        <taxon>Lachnospiraceae</taxon>
        <taxon>Roseburia</taxon>
    </lineage>
</organism>
<reference evidence="1 2" key="1">
    <citation type="submission" date="2009-02" db="EMBL/GenBank/DDBJ databases">
        <authorList>
            <person name="Fulton L."/>
            <person name="Clifton S."/>
            <person name="Fulton B."/>
            <person name="Xu J."/>
            <person name="Minx P."/>
            <person name="Pepin K.H."/>
            <person name="Johnson M."/>
            <person name="Bhonagiri V."/>
            <person name="Nash W.E."/>
            <person name="Mardis E.R."/>
            <person name="Wilson R.K."/>
        </authorList>
    </citation>
    <scope>NUCLEOTIDE SEQUENCE [LARGE SCALE GENOMIC DNA]</scope>
    <source>
        <strain evidence="1 2">DSM 16841</strain>
    </source>
</reference>